<comment type="caution">
    <text evidence="1">The sequence shown here is derived from an EMBL/GenBank/DDBJ whole genome shotgun (WGS) entry which is preliminary data.</text>
</comment>
<evidence type="ECO:0000313" key="2">
    <source>
        <dbReference type="Proteomes" id="UP000294257"/>
    </source>
</evidence>
<sequence>MSANVIEVTDDELTLIVAALRSYLYDFGHDEADLQRAAKQLLGKLPKIEKKAG</sequence>
<dbReference type="AlphaFoldDB" id="A0A4V2ES07"/>
<protein>
    <submittedName>
        <fullName evidence="1">Uncharacterized protein</fullName>
    </submittedName>
</protein>
<reference evidence="1 2" key="1">
    <citation type="submission" date="2019-02" db="EMBL/GenBank/DDBJ databases">
        <title>Genomic Encyclopedia of Type Strains, Phase IV (KMG-IV): sequencing the most valuable type-strain genomes for metagenomic binning, comparative biology and taxonomic classification.</title>
        <authorList>
            <person name="Goeker M."/>
        </authorList>
    </citation>
    <scope>NUCLEOTIDE SEQUENCE [LARGE SCALE GENOMIC DNA]</scope>
    <source>
        <strain evidence="1 2">DSM 101727</strain>
    </source>
</reference>
<name>A0A4V2ES07_9PSEU</name>
<dbReference type="Proteomes" id="UP000294257">
    <property type="component" value="Unassembled WGS sequence"/>
</dbReference>
<proteinExistence type="predicted"/>
<dbReference type="EMBL" id="SGWQ01000008">
    <property type="protein sequence ID" value="RZS34707.1"/>
    <property type="molecule type" value="Genomic_DNA"/>
</dbReference>
<dbReference type="RefSeq" id="WP_165401463.1">
    <property type="nucleotide sequence ID" value="NZ_SGWQ01000008.1"/>
</dbReference>
<keyword evidence="2" id="KW-1185">Reference proteome</keyword>
<gene>
    <name evidence="1" type="ORF">EV193_10855</name>
</gene>
<organism evidence="1 2">
    <name type="scientific">Herbihabitans rhizosphaerae</name>
    <dbReference type="NCBI Taxonomy" id="1872711"/>
    <lineage>
        <taxon>Bacteria</taxon>
        <taxon>Bacillati</taxon>
        <taxon>Actinomycetota</taxon>
        <taxon>Actinomycetes</taxon>
        <taxon>Pseudonocardiales</taxon>
        <taxon>Pseudonocardiaceae</taxon>
        <taxon>Herbihabitans</taxon>
    </lineage>
</organism>
<accession>A0A4V2ES07</accession>
<evidence type="ECO:0000313" key="1">
    <source>
        <dbReference type="EMBL" id="RZS34707.1"/>
    </source>
</evidence>